<dbReference type="AlphaFoldDB" id="A0A430G2P1"/>
<dbReference type="CDD" id="cd01347">
    <property type="entry name" value="ligand_gated_channel"/>
    <property type="match status" value="1"/>
</dbReference>
<keyword evidence="2 8" id="KW-0813">Transport</keyword>
<accession>A0A430G2P1</accession>
<name>A0A430G2P1_9SPHN</name>
<gene>
    <name evidence="12" type="ORF">DAH66_11895</name>
</gene>
<evidence type="ECO:0000313" key="12">
    <source>
        <dbReference type="EMBL" id="RSY83837.1"/>
    </source>
</evidence>
<dbReference type="InterPro" id="IPR039426">
    <property type="entry name" value="TonB-dep_rcpt-like"/>
</dbReference>
<evidence type="ECO:0000256" key="1">
    <source>
        <dbReference type="ARBA" id="ARBA00004571"/>
    </source>
</evidence>
<keyword evidence="7 8" id="KW-0998">Cell outer membrane</keyword>
<keyword evidence="12" id="KW-0675">Receptor</keyword>
<dbReference type="Proteomes" id="UP000287746">
    <property type="component" value="Unassembled WGS sequence"/>
</dbReference>
<evidence type="ECO:0000256" key="7">
    <source>
        <dbReference type="ARBA" id="ARBA00023237"/>
    </source>
</evidence>
<keyword evidence="3 8" id="KW-1134">Transmembrane beta strand</keyword>
<keyword evidence="4 8" id="KW-0812">Transmembrane</keyword>
<evidence type="ECO:0000256" key="2">
    <source>
        <dbReference type="ARBA" id="ARBA00022448"/>
    </source>
</evidence>
<keyword evidence="5 9" id="KW-0798">TonB box</keyword>
<dbReference type="InterPro" id="IPR036942">
    <property type="entry name" value="Beta-barrel_TonB_sf"/>
</dbReference>
<comment type="caution">
    <text evidence="12">The sequence shown here is derived from an EMBL/GenBank/DDBJ whole genome shotgun (WGS) entry which is preliminary data.</text>
</comment>
<feature type="domain" description="TonB-dependent receptor-like beta-barrel" evidence="10">
    <location>
        <begin position="418"/>
        <end position="854"/>
    </location>
</feature>
<reference evidence="13" key="1">
    <citation type="submission" date="2018-07" db="EMBL/GenBank/DDBJ databases">
        <title>Genomic and Epidemiologic Investigation of an Indolent Hospital Outbreak.</title>
        <authorList>
            <person name="Johnson R.C."/>
            <person name="Deming C."/>
            <person name="Conlan S."/>
            <person name="Zellmer C.J."/>
            <person name="Michelin A.V."/>
            <person name="Lee-Lin S.-Q."/>
            <person name="Thomas P.J."/>
            <person name="Park M."/>
            <person name="Weingarten R.A."/>
            <person name="Less J."/>
            <person name="Dekker J.P."/>
            <person name="Frank K.M."/>
            <person name="Musser K.A."/>
            <person name="Mcquiston J.R."/>
            <person name="Henderson D.K."/>
            <person name="Lau A.F."/>
            <person name="Palmore T.N."/>
            <person name="Segre J.A."/>
        </authorList>
    </citation>
    <scope>NUCLEOTIDE SEQUENCE [LARGE SCALE GENOMIC DNA]</scope>
    <source>
        <strain evidence="13">SK-CDC1_0717</strain>
    </source>
</reference>
<dbReference type="InterPro" id="IPR000531">
    <property type="entry name" value="Beta-barrel_TonB"/>
</dbReference>
<evidence type="ECO:0000256" key="8">
    <source>
        <dbReference type="PROSITE-ProRule" id="PRU01360"/>
    </source>
</evidence>
<dbReference type="PROSITE" id="PS52016">
    <property type="entry name" value="TONB_DEPENDENT_REC_3"/>
    <property type="match status" value="1"/>
</dbReference>
<dbReference type="GO" id="GO:0009279">
    <property type="term" value="C:cell outer membrane"/>
    <property type="evidence" value="ECO:0007669"/>
    <property type="project" value="UniProtKB-SubCell"/>
</dbReference>
<dbReference type="Pfam" id="PF00593">
    <property type="entry name" value="TonB_dep_Rec_b-barrel"/>
    <property type="match status" value="1"/>
</dbReference>
<keyword evidence="6 8" id="KW-0472">Membrane</keyword>
<dbReference type="NCBIfam" id="TIGR01782">
    <property type="entry name" value="TonB-Xanth-Caul"/>
    <property type="match status" value="1"/>
</dbReference>
<dbReference type="PANTHER" id="PTHR40980">
    <property type="entry name" value="PLUG DOMAIN-CONTAINING PROTEIN"/>
    <property type="match status" value="1"/>
</dbReference>
<comment type="similarity">
    <text evidence="8 9">Belongs to the TonB-dependent receptor family.</text>
</comment>
<evidence type="ECO:0000256" key="5">
    <source>
        <dbReference type="ARBA" id="ARBA00023077"/>
    </source>
</evidence>
<evidence type="ECO:0000256" key="6">
    <source>
        <dbReference type="ARBA" id="ARBA00023136"/>
    </source>
</evidence>
<evidence type="ECO:0000256" key="9">
    <source>
        <dbReference type="RuleBase" id="RU003357"/>
    </source>
</evidence>
<comment type="subcellular location">
    <subcellularLocation>
        <location evidence="1 8">Cell outer membrane</location>
        <topology evidence="1 8">Multi-pass membrane protein</topology>
    </subcellularLocation>
</comment>
<feature type="domain" description="TonB-dependent receptor plug" evidence="11">
    <location>
        <begin position="81"/>
        <end position="192"/>
    </location>
</feature>
<dbReference type="Pfam" id="PF07715">
    <property type="entry name" value="Plug"/>
    <property type="match status" value="1"/>
</dbReference>
<dbReference type="Gene3D" id="2.40.170.20">
    <property type="entry name" value="TonB-dependent receptor, beta-barrel domain"/>
    <property type="match status" value="1"/>
</dbReference>
<dbReference type="SUPFAM" id="SSF56935">
    <property type="entry name" value="Porins"/>
    <property type="match status" value="1"/>
</dbReference>
<dbReference type="InterPro" id="IPR037066">
    <property type="entry name" value="Plug_dom_sf"/>
</dbReference>
<evidence type="ECO:0000259" key="10">
    <source>
        <dbReference type="Pfam" id="PF00593"/>
    </source>
</evidence>
<dbReference type="Gene3D" id="2.170.130.10">
    <property type="entry name" value="TonB-dependent receptor, plug domain"/>
    <property type="match status" value="1"/>
</dbReference>
<dbReference type="PANTHER" id="PTHR40980:SF3">
    <property type="entry name" value="TONB-DEPENDENT RECEPTOR-LIKE BETA-BARREL DOMAIN-CONTAINING PROTEIN"/>
    <property type="match status" value="1"/>
</dbReference>
<evidence type="ECO:0000256" key="4">
    <source>
        <dbReference type="ARBA" id="ARBA00022692"/>
    </source>
</evidence>
<organism evidence="12 13">
    <name type="scientific">Sphingomonas koreensis</name>
    <dbReference type="NCBI Taxonomy" id="93064"/>
    <lineage>
        <taxon>Bacteria</taxon>
        <taxon>Pseudomonadati</taxon>
        <taxon>Pseudomonadota</taxon>
        <taxon>Alphaproteobacteria</taxon>
        <taxon>Sphingomonadales</taxon>
        <taxon>Sphingomonadaceae</taxon>
        <taxon>Sphingomonas</taxon>
    </lineage>
</organism>
<dbReference type="EMBL" id="QQYZ01000010">
    <property type="protein sequence ID" value="RSY83837.1"/>
    <property type="molecule type" value="Genomic_DNA"/>
</dbReference>
<sequence>MPGRRLAGPPLAAAVLRQGRKSMNTNDLLKSGVAAAALTTALAIATPAAAQQSAPPAAEGEEQEIVVSGIRNSLQQAAQVKRDAPQVMDVITAEDVGKLPDANVAEALQRVTGVQITRVFGEGQSVSVRGLQQVRVEVDGRTLLGWSARLSPPENDQLGRSSGLDSVPSGLFGRLEVRKSPLASQAEGGLGGTVNLVTPKPLSFKETTLSIRAQGTYSENSEKFEPAVTGFFTTKFADDRIGIMIAGEYQKRTSMTQTFERNNFLNRTYTGTGAGVYATPVLLQYEQFTVDRSRLGLNGAVQFEVTPEFTVTADALYSELTTGRNQDFFAFRLPTGTNPVTNRVVENGAVVAGTANGTVTTAGQIRNEPTKSYLFGLNGKYEKDGLKIEADGYYSKGTIDQTIQIITLQATALVPGSFDFRNNTVPSLTLGTFNPGVYSSYNPATNGVRSNRLIGLLEEWTGKLDFSYEFDSGVTLAMGVRYTDLHARSNAFRSQVTPTRTELEPYLKLVDAGGFLADIPGNFPRSFLTTAPTFDYVFTRAQAAEPNPNTNGLSTLLPNLQRDYDFSEKTIAGYLMISGEGELLGMPYKANAGVRIAGTRLSVDSYANVGSVSTLVNDKNRYTTVLPSANIAFNVTNDFLIRISGSQTMQRASIADLAPSTFFNATNLSVTGGNSGLKPPISTQADISFEYYTGKSSLISGAFFYKDVQDFIASFVTSGVDTDLDPQGRVLTFSRPENLASAKIKGFEIGVQQFFDFLPSPLDGLGIIANYTYSDSKDNAGFPLVAVSKNSYNLVGLYEKGPISARVAYNYRDEAVFEFSEGRPSFIGPRSQLDAQLGIDLTKQIALSFQAQNLIPDDSATTEYSAAGMVALNGYALSERRYTVGIRAKF</sequence>
<evidence type="ECO:0000259" key="11">
    <source>
        <dbReference type="Pfam" id="PF07715"/>
    </source>
</evidence>
<proteinExistence type="inferred from homology"/>
<dbReference type="InterPro" id="IPR010104">
    <property type="entry name" value="TonB_rcpt_bac"/>
</dbReference>
<evidence type="ECO:0000313" key="13">
    <source>
        <dbReference type="Proteomes" id="UP000287746"/>
    </source>
</evidence>
<protein>
    <submittedName>
        <fullName evidence="12">TonB-dependent receptor</fullName>
    </submittedName>
</protein>
<evidence type="ECO:0000256" key="3">
    <source>
        <dbReference type="ARBA" id="ARBA00022452"/>
    </source>
</evidence>
<dbReference type="InterPro" id="IPR012910">
    <property type="entry name" value="Plug_dom"/>
</dbReference>